<dbReference type="Proteomes" id="UP001341840">
    <property type="component" value="Unassembled WGS sequence"/>
</dbReference>
<dbReference type="PANTHER" id="PTHR31111">
    <property type="entry name" value="BNAA05G37150D PROTEIN-RELATED"/>
    <property type="match status" value="1"/>
</dbReference>
<organism evidence="1 2">
    <name type="scientific">Stylosanthes scabra</name>
    <dbReference type="NCBI Taxonomy" id="79078"/>
    <lineage>
        <taxon>Eukaryota</taxon>
        <taxon>Viridiplantae</taxon>
        <taxon>Streptophyta</taxon>
        <taxon>Embryophyta</taxon>
        <taxon>Tracheophyta</taxon>
        <taxon>Spermatophyta</taxon>
        <taxon>Magnoliopsida</taxon>
        <taxon>eudicotyledons</taxon>
        <taxon>Gunneridae</taxon>
        <taxon>Pentapetalae</taxon>
        <taxon>rosids</taxon>
        <taxon>fabids</taxon>
        <taxon>Fabales</taxon>
        <taxon>Fabaceae</taxon>
        <taxon>Papilionoideae</taxon>
        <taxon>50 kb inversion clade</taxon>
        <taxon>dalbergioids sensu lato</taxon>
        <taxon>Dalbergieae</taxon>
        <taxon>Pterocarpus clade</taxon>
        <taxon>Stylosanthes</taxon>
    </lineage>
</organism>
<proteinExistence type="predicted"/>
<reference evidence="1 2" key="1">
    <citation type="journal article" date="2023" name="Plants (Basel)">
        <title>Bridging the Gap: Combining Genomics and Transcriptomics Approaches to Understand Stylosanthes scabra, an Orphan Legume from the Brazilian Caatinga.</title>
        <authorList>
            <person name="Ferreira-Neto J.R.C."/>
            <person name="da Silva M.D."/>
            <person name="Binneck E."/>
            <person name="de Melo N.F."/>
            <person name="da Silva R.H."/>
            <person name="de Melo A.L.T.M."/>
            <person name="Pandolfi V."/>
            <person name="Bustamante F.O."/>
            <person name="Brasileiro-Vidal A.C."/>
            <person name="Benko-Iseppon A.M."/>
        </authorList>
    </citation>
    <scope>NUCLEOTIDE SEQUENCE [LARGE SCALE GENOMIC DNA]</scope>
    <source>
        <tissue evidence="1">Leaves</tissue>
    </source>
</reference>
<gene>
    <name evidence="1" type="ORF">PIB30_055839</name>
</gene>
<dbReference type="EMBL" id="JASCZI010242095">
    <property type="protein sequence ID" value="MED6209560.1"/>
    <property type="molecule type" value="Genomic_DNA"/>
</dbReference>
<protein>
    <recommendedName>
        <fullName evidence="3">F-box domain-containing protein</fullName>
    </recommendedName>
</protein>
<comment type="caution">
    <text evidence="1">The sequence shown here is derived from an EMBL/GenBank/DDBJ whole genome shotgun (WGS) entry which is preliminary data.</text>
</comment>
<accession>A0ABU6YGM2</accession>
<evidence type="ECO:0000313" key="1">
    <source>
        <dbReference type="EMBL" id="MED6209560.1"/>
    </source>
</evidence>
<evidence type="ECO:0008006" key="3">
    <source>
        <dbReference type="Google" id="ProtNLM"/>
    </source>
</evidence>
<sequence length="335" mass="38457">MTNTLQSITLIENHSKSLFPSKQPFIADLVFDMVRLLVRSLQRFRSTCKTLNALISSNYKFSMEQLRRVVATRCNCHYLLVYIHSFPDKALTSYLRYYSLTSAFSTSDGSDTYFHPNGPFAKGDWLHFNGNSCHGLVLVTLTSFKALPFFGTQGKFKILPQIKKYPMDNGSVHTGLGYDPFVDSYKVIKVSHSKSVNTAMVLIVGRDLRREIKNFHDDFPRFNMKFMNDTPNWLVKRNIILVYHPNSSVIVSLDMGRKEFHEASPPMNVIGDLNLSLLKDWLCIVGHRFINSDVWDMKEYGKDDENRVMLLRNKSKFAVHDPKTGTFSAPAIQKF</sequence>
<dbReference type="PANTHER" id="PTHR31111:SF136">
    <property type="entry name" value="F-BOX ASSOCIATED DOMAIN-CONTAINING PROTEIN"/>
    <property type="match status" value="1"/>
</dbReference>
<keyword evidence="2" id="KW-1185">Reference proteome</keyword>
<evidence type="ECO:0000313" key="2">
    <source>
        <dbReference type="Proteomes" id="UP001341840"/>
    </source>
</evidence>
<name>A0ABU6YGM2_9FABA</name>